<evidence type="ECO:0000256" key="6">
    <source>
        <dbReference type="ARBA" id="ARBA00022723"/>
    </source>
</evidence>
<dbReference type="InterPro" id="IPR050083">
    <property type="entry name" value="HtpX_protease"/>
</dbReference>
<evidence type="ECO:0000313" key="15">
    <source>
        <dbReference type="Proteomes" id="UP000595278"/>
    </source>
</evidence>
<evidence type="ECO:0000256" key="5">
    <source>
        <dbReference type="ARBA" id="ARBA00022692"/>
    </source>
</evidence>
<evidence type="ECO:0000256" key="8">
    <source>
        <dbReference type="ARBA" id="ARBA00022833"/>
    </source>
</evidence>
<evidence type="ECO:0000259" key="13">
    <source>
        <dbReference type="Pfam" id="PF01435"/>
    </source>
</evidence>
<dbReference type="RefSeq" id="WP_201090392.1">
    <property type="nucleotide sequence ID" value="NZ_CP067393.1"/>
</dbReference>
<dbReference type="PANTHER" id="PTHR43221">
    <property type="entry name" value="PROTEASE HTPX"/>
    <property type="match status" value="1"/>
</dbReference>
<dbReference type="GO" id="GO:0004222">
    <property type="term" value="F:metalloendopeptidase activity"/>
    <property type="evidence" value="ECO:0007669"/>
    <property type="project" value="InterPro"/>
</dbReference>
<dbReference type="PANTHER" id="PTHR43221:SF1">
    <property type="entry name" value="PROTEASE HTPX"/>
    <property type="match status" value="1"/>
</dbReference>
<evidence type="ECO:0000256" key="11">
    <source>
        <dbReference type="ARBA" id="ARBA00023136"/>
    </source>
</evidence>
<sequence>MDFFGHQDKAKTRTFLLVSLFIIGLALLSIVTTFAINLVLMATLDAHATDYISYWPILGAIVGITLLVTFFKHLSLRAGGKVVAEALGGRLISRSTRDTNERRLLNLVDEMAIAARLPAPPVYLLDDEPNINAFAAGHTVNNAVIGITKGALELLTRDELQAVIGHEFSHILNGDMRINLRFTAMIFGFLYITQAATIIMRASQYLRASRSNNKNAAAVMAAIFLISIILFIAGWLTSLWARIMQAAINRQREYLADASSVQFTRQGMALASALKKIGGSVSGSSLQTASAQSYNHLLFGQGDEHLLATHPSLTKRILRLDPLWDGEFIVPVRINVEPTTEDETEHAKETFSKENIVKAITTGAAISMGLPTTAEQTAAASSSKDNETPLVKIAALCQQPMGACYLVFAYLLDNNPDKVAKQVSLIKNTELLNTCTELLAAIPNTQHLSFIEKAILTIKTLTPEQYQDFKKIMMQLINIAGDISLHEWLIYQLVTHQIEYSPSTEVKYHSLDQLQPEITTLLSALAYLSPTENTIKSSFGMGANIMGLYTIQLQPNPAITELSNCLQKLQQSSSSVRYKFLQGILKAIQQDKTINLEEATFFRVLSICLDYPMELNNAIPSVS</sequence>
<dbReference type="Pfam" id="PF01435">
    <property type="entry name" value="Peptidase_M48"/>
    <property type="match status" value="1"/>
</dbReference>
<keyword evidence="3" id="KW-1003">Cell membrane</keyword>
<dbReference type="GO" id="GO:0005886">
    <property type="term" value="C:plasma membrane"/>
    <property type="evidence" value="ECO:0007669"/>
    <property type="project" value="UniProtKB-SubCell"/>
</dbReference>
<evidence type="ECO:0000256" key="12">
    <source>
        <dbReference type="SAM" id="Phobius"/>
    </source>
</evidence>
<keyword evidence="4" id="KW-0645">Protease</keyword>
<dbReference type="GO" id="GO:0046872">
    <property type="term" value="F:metal ion binding"/>
    <property type="evidence" value="ECO:0007669"/>
    <property type="project" value="UniProtKB-KW"/>
</dbReference>
<dbReference type="Gene3D" id="3.30.2010.10">
    <property type="entry name" value="Metalloproteases ('zincins'), catalytic domain"/>
    <property type="match status" value="1"/>
</dbReference>
<comment type="cofactor">
    <cofactor evidence="1">
        <name>Zn(2+)</name>
        <dbReference type="ChEBI" id="CHEBI:29105"/>
    </cofactor>
</comment>
<evidence type="ECO:0000256" key="4">
    <source>
        <dbReference type="ARBA" id="ARBA00022670"/>
    </source>
</evidence>
<keyword evidence="5 12" id="KW-0812">Transmembrane</keyword>
<keyword evidence="9 12" id="KW-1133">Transmembrane helix</keyword>
<keyword evidence="6" id="KW-0479">Metal-binding</keyword>
<name>A0A974ND28_9GAMM</name>
<feature type="transmembrane region" description="Helical" evidence="12">
    <location>
        <begin position="219"/>
        <end position="241"/>
    </location>
</feature>
<feature type="transmembrane region" description="Helical" evidence="12">
    <location>
        <begin position="178"/>
        <end position="199"/>
    </location>
</feature>
<evidence type="ECO:0000256" key="3">
    <source>
        <dbReference type="ARBA" id="ARBA00022475"/>
    </source>
</evidence>
<keyword evidence="7" id="KW-0378">Hydrolase</keyword>
<keyword evidence="15" id="KW-1185">Reference proteome</keyword>
<proteinExistence type="predicted"/>
<evidence type="ECO:0000256" key="10">
    <source>
        <dbReference type="ARBA" id="ARBA00023049"/>
    </source>
</evidence>
<keyword evidence="8" id="KW-0862">Zinc</keyword>
<keyword evidence="11 12" id="KW-0472">Membrane</keyword>
<keyword evidence="10 14" id="KW-0482">Metalloprotease</keyword>
<dbReference type="InterPro" id="IPR001915">
    <property type="entry name" value="Peptidase_M48"/>
</dbReference>
<accession>A0A974ND28</accession>
<organism evidence="14 15">
    <name type="scientific">Entomomonas asaccharolytica</name>
    <dbReference type="NCBI Taxonomy" id="2785331"/>
    <lineage>
        <taxon>Bacteria</taxon>
        <taxon>Pseudomonadati</taxon>
        <taxon>Pseudomonadota</taxon>
        <taxon>Gammaproteobacteria</taxon>
        <taxon>Pseudomonadales</taxon>
        <taxon>Pseudomonadaceae</taxon>
        <taxon>Entomomonas</taxon>
    </lineage>
</organism>
<evidence type="ECO:0000256" key="9">
    <source>
        <dbReference type="ARBA" id="ARBA00022989"/>
    </source>
</evidence>
<dbReference type="EMBL" id="CP067393">
    <property type="protein sequence ID" value="QQP84495.1"/>
    <property type="molecule type" value="Genomic_DNA"/>
</dbReference>
<evidence type="ECO:0000313" key="14">
    <source>
        <dbReference type="EMBL" id="QQP84495.1"/>
    </source>
</evidence>
<gene>
    <name evidence="14" type="ORF">JHT90_08695</name>
</gene>
<feature type="domain" description="Peptidase M48" evidence="13">
    <location>
        <begin position="100"/>
        <end position="321"/>
    </location>
</feature>
<feature type="transmembrane region" description="Helical" evidence="12">
    <location>
        <begin position="52"/>
        <end position="71"/>
    </location>
</feature>
<dbReference type="KEGG" id="eaz:JHT90_08695"/>
<dbReference type="Proteomes" id="UP000595278">
    <property type="component" value="Chromosome"/>
</dbReference>
<evidence type="ECO:0000256" key="7">
    <source>
        <dbReference type="ARBA" id="ARBA00022801"/>
    </source>
</evidence>
<comment type="subcellular location">
    <subcellularLocation>
        <location evidence="2">Cell membrane</location>
        <topology evidence="2">Multi-pass membrane protein</topology>
    </subcellularLocation>
</comment>
<protein>
    <submittedName>
        <fullName evidence="14">M48 family metalloprotease</fullName>
    </submittedName>
</protein>
<feature type="transmembrane region" description="Helical" evidence="12">
    <location>
        <begin position="15"/>
        <end position="40"/>
    </location>
</feature>
<reference evidence="14 15" key="1">
    <citation type="submission" date="2021-01" db="EMBL/GenBank/DDBJ databases">
        <title>Entomomonas sp. F2A isolated from a house cricket (Acheta domesticus).</title>
        <authorList>
            <person name="Spergser J."/>
            <person name="Busse H.-J."/>
        </authorList>
    </citation>
    <scope>NUCLEOTIDE SEQUENCE [LARGE SCALE GENOMIC DNA]</scope>
    <source>
        <strain evidence="14 15">F2A</strain>
    </source>
</reference>
<evidence type="ECO:0000256" key="2">
    <source>
        <dbReference type="ARBA" id="ARBA00004651"/>
    </source>
</evidence>
<dbReference type="CDD" id="cd07340">
    <property type="entry name" value="M48B_Htpx_like"/>
    <property type="match status" value="1"/>
</dbReference>
<evidence type="ECO:0000256" key="1">
    <source>
        <dbReference type="ARBA" id="ARBA00001947"/>
    </source>
</evidence>
<dbReference type="AlphaFoldDB" id="A0A974ND28"/>
<dbReference type="GO" id="GO:0006508">
    <property type="term" value="P:proteolysis"/>
    <property type="evidence" value="ECO:0007669"/>
    <property type="project" value="UniProtKB-KW"/>
</dbReference>